<proteinExistence type="predicted"/>
<dbReference type="EMBL" id="MH271292">
    <property type="protein sequence ID" value="AWY04460.1"/>
    <property type="molecule type" value="Genomic_DNA"/>
</dbReference>
<accession>A0A2Z4Q322</accession>
<protein>
    <submittedName>
        <fullName evidence="1">Uncharacterized protein</fullName>
    </submittedName>
</protein>
<evidence type="ECO:0000313" key="2">
    <source>
        <dbReference type="Proteomes" id="UP000251068"/>
    </source>
</evidence>
<evidence type="ECO:0000313" key="1">
    <source>
        <dbReference type="EMBL" id="AWY04460.1"/>
    </source>
</evidence>
<dbReference type="Proteomes" id="UP000251068">
    <property type="component" value="Segment"/>
</dbReference>
<reference evidence="1 2" key="1">
    <citation type="submission" date="2018-04" db="EMBL/GenBank/DDBJ databases">
        <authorList>
            <person name="Harrington T."/>
            <person name="Washburn E."/>
            <person name="Bricker J."/>
            <person name="McKinney A."/>
            <person name="Betsko A.J."/>
            <person name="Garlena R.A."/>
            <person name="Russell D.A."/>
            <person name="Pope W.A."/>
            <person name="Jacobs-Sera D."/>
            <person name="Hatfull G.F."/>
        </authorList>
    </citation>
    <scope>NUCLEOTIDE SEQUENCE [LARGE SCALE GENOMIC DNA]</scope>
</reference>
<gene>
    <name evidence="1" type="primary">4</name>
    <name evidence="1" type="ORF">SEA_ANNASERENA_4</name>
</gene>
<name>A0A2Z4Q322_9CAUD</name>
<organism evidence="1 2">
    <name type="scientific">Microbacterium phage AnnaSerena</name>
    <dbReference type="NCBI Taxonomy" id="2201432"/>
    <lineage>
        <taxon>Viruses</taxon>
        <taxon>Duplodnaviria</taxon>
        <taxon>Heunggongvirae</taxon>
        <taxon>Uroviricota</taxon>
        <taxon>Caudoviricetes</taxon>
        <taxon>Krampusvirus</taxon>
        <taxon>Krampusvirus krampus</taxon>
    </lineage>
</organism>
<sequence length="162" mass="18624">MSDPTGSKRVSRRKVQRTRVVATREATRLELLVSGDLKIEDLDDEEILRMQLKNQNGDFRGRPPLWVPRAFALEMRAEFTRRFQGELNNMLPKALKAHKEILDSRHLAPGDAARMTAVKEVYDRTFGKVVQQTEVHATVEKKDFTDVVADVVMDLDMEEDDE</sequence>